<keyword evidence="1" id="KW-0812">Transmembrane</keyword>
<keyword evidence="1" id="KW-1133">Transmembrane helix</keyword>
<evidence type="ECO:0000313" key="2">
    <source>
        <dbReference type="EMBL" id="ABX66914.1"/>
    </source>
</evidence>
<name>A0A6C6Z0V2_SALPB</name>
<evidence type="ECO:0000313" key="3">
    <source>
        <dbReference type="Proteomes" id="UP000008556"/>
    </source>
</evidence>
<reference evidence="2 3" key="1">
    <citation type="submission" date="2007-11" db="EMBL/GenBank/DDBJ databases">
        <authorList>
            <consortium name="The Salmonella enterica serovar Paratyphi B Genome Sequencing Project"/>
            <person name="McClelland M."/>
            <person name="Sanderson E.K."/>
            <person name="Porwollik S."/>
            <person name="Spieth J."/>
            <person name="Clifton W.S."/>
            <person name="Fulton R."/>
            <person name="Cordes M."/>
            <person name="Wollam A."/>
            <person name="Shah N."/>
            <person name="Pepin K."/>
            <person name="Bhonagiri V."/>
            <person name="Nash W."/>
            <person name="Johnson M."/>
            <person name="Thiruvilangam P."/>
            <person name="Wilson R."/>
        </authorList>
    </citation>
    <scope>NUCLEOTIDE SEQUENCE [LARGE SCALE GENOMIC DNA]</scope>
    <source>
        <strain evidence="3">ATCC BAA-1250 / SPB7</strain>
    </source>
</reference>
<evidence type="ECO:0000256" key="1">
    <source>
        <dbReference type="SAM" id="Phobius"/>
    </source>
</evidence>
<organism evidence="2 3">
    <name type="scientific">Salmonella paratyphi B (strain ATCC BAA-1250 / SPB7)</name>
    <dbReference type="NCBI Taxonomy" id="1016998"/>
    <lineage>
        <taxon>Bacteria</taxon>
        <taxon>Pseudomonadati</taxon>
        <taxon>Pseudomonadota</taxon>
        <taxon>Gammaproteobacteria</taxon>
        <taxon>Enterobacterales</taxon>
        <taxon>Enterobacteriaceae</taxon>
        <taxon>Salmonella</taxon>
    </lineage>
</organism>
<dbReference type="Proteomes" id="UP000008556">
    <property type="component" value="Chromosome"/>
</dbReference>
<proteinExistence type="predicted"/>
<feature type="transmembrane region" description="Helical" evidence="1">
    <location>
        <begin position="6"/>
        <end position="28"/>
    </location>
</feature>
<protein>
    <submittedName>
        <fullName evidence="2">Uncharacterized protein</fullName>
    </submittedName>
</protein>
<sequence>MLYLHYSKSGIIGFTSAVTILTTFFTGFRSSLRIVFEIPAAMLTAFAARFRCFFTILGEIS</sequence>
<dbReference type="KEGG" id="spq:SPAB_01516"/>
<gene>
    <name evidence="2" type="ordered locus">SPAB_01516</name>
</gene>
<dbReference type="EMBL" id="CP000886">
    <property type="protein sequence ID" value="ABX66914.1"/>
    <property type="molecule type" value="Genomic_DNA"/>
</dbReference>
<accession>A0A6C6Z0V2</accession>
<keyword evidence="1" id="KW-0472">Membrane</keyword>
<dbReference type="AlphaFoldDB" id="A0A6C6Z0V2"/>